<evidence type="ECO:0000256" key="1">
    <source>
        <dbReference type="SAM" id="Phobius"/>
    </source>
</evidence>
<feature type="transmembrane region" description="Helical" evidence="1">
    <location>
        <begin position="6"/>
        <end position="23"/>
    </location>
</feature>
<dbReference type="Pfam" id="PF14108">
    <property type="entry name" value="ABA4-like"/>
    <property type="match status" value="1"/>
</dbReference>
<dbReference type="Proteomes" id="UP000561181">
    <property type="component" value="Unassembled WGS sequence"/>
</dbReference>
<protein>
    <submittedName>
        <fullName evidence="2">DUF4281 domain-containing protein</fullName>
    </submittedName>
</protein>
<name>A0A848QP61_9SPHN</name>
<dbReference type="EMBL" id="JABCRE010000002">
    <property type="protein sequence ID" value="NMW30908.1"/>
    <property type="molecule type" value="Genomic_DNA"/>
</dbReference>
<dbReference type="RefSeq" id="WP_170009963.1">
    <property type="nucleotide sequence ID" value="NZ_JABCRE010000002.1"/>
</dbReference>
<keyword evidence="3" id="KW-1185">Reference proteome</keyword>
<proteinExistence type="predicted"/>
<reference evidence="2 3" key="1">
    <citation type="submission" date="2020-04" db="EMBL/GenBank/DDBJ databases">
        <authorList>
            <person name="Liu A."/>
        </authorList>
    </citation>
    <scope>NUCLEOTIDE SEQUENCE [LARGE SCALE GENOMIC DNA]</scope>
    <source>
        <strain evidence="2 3">RZ02</strain>
    </source>
</reference>
<keyword evidence="1" id="KW-0472">Membrane</keyword>
<evidence type="ECO:0000313" key="3">
    <source>
        <dbReference type="Proteomes" id="UP000561181"/>
    </source>
</evidence>
<keyword evidence="1" id="KW-0812">Transmembrane</keyword>
<dbReference type="InterPro" id="IPR025461">
    <property type="entry name" value="ABA4-like"/>
</dbReference>
<dbReference type="AlphaFoldDB" id="A0A848QP61"/>
<organism evidence="2 3">
    <name type="scientific">Pontixanthobacter rizhaonensis</name>
    <dbReference type="NCBI Taxonomy" id="2730337"/>
    <lineage>
        <taxon>Bacteria</taxon>
        <taxon>Pseudomonadati</taxon>
        <taxon>Pseudomonadota</taxon>
        <taxon>Alphaproteobacteria</taxon>
        <taxon>Sphingomonadales</taxon>
        <taxon>Erythrobacteraceae</taxon>
        <taxon>Pontixanthobacter</taxon>
    </lineage>
</organism>
<evidence type="ECO:0000313" key="2">
    <source>
        <dbReference type="EMBL" id="NMW30908.1"/>
    </source>
</evidence>
<feature type="transmembrane region" description="Helical" evidence="1">
    <location>
        <begin position="35"/>
        <end position="57"/>
    </location>
</feature>
<keyword evidence="1" id="KW-1133">Transmembrane helix</keyword>
<sequence length="149" mass="16088">MWDFIFNASNGLAILAWIVLILLPRKPLALSAIMYCGVGLLCCVYTASMISTMAGWADPVGPSGGVDFTTIEGVRAVFGSDGGVTIGWVHYLAFDLFVGLWIARDADAKQFSRILQAPILLATFLAGPIGLLVWLAVRERAARKLGRMK</sequence>
<accession>A0A848QP61</accession>
<feature type="transmembrane region" description="Helical" evidence="1">
    <location>
        <begin position="115"/>
        <end position="137"/>
    </location>
</feature>
<gene>
    <name evidence="2" type="ORF">HKD42_02395</name>
</gene>
<comment type="caution">
    <text evidence="2">The sequence shown here is derived from an EMBL/GenBank/DDBJ whole genome shotgun (WGS) entry which is preliminary data.</text>
</comment>